<dbReference type="Pfam" id="PF07396">
    <property type="entry name" value="Porin_O_P"/>
    <property type="match status" value="1"/>
</dbReference>
<organism evidence="2 3">
    <name type="scientific">Pontibacter saemangeumensis</name>
    <dbReference type="NCBI Taxonomy" id="1084525"/>
    <lineage>
        <taxon>Bacteria</taxon>
        <taxon>Pseudomonadati</taxon>
        <taxon>Bacteroidota</taxon>
        <taxon>Cytophagia</taxon>
        <taxon>Cytophagales</taxon>
        <taxon>Hymenobacteraceae</taxon>
        <taxon>Pontibacter</taxon>
    </lineage>
</organism>
<dbReference type="SUPFAM" id="SSF56935">
    <property type="entry name" value="Porins"/>
    <property type="match status" value="1"/>
</dbReference>
<evidence type="ECO:0000256" key="1">
    <source>
        <dbReference type="SAM" id="SignalP"/>
    </source>
</evidence>
<evidence type="ECO:0008006" key="4">
    <source>
        <dbReference type="Google" id="ProtNLM"/>
    </source>
</evidence>
<sequence length="404" mass="44964">MLISHQKNNIVHYTYKGALLLLFSLLASSKHANSQSFIKSKFGKGIEISAPDSSFSLKFGTRFQTLYEGSTNSESKEWDDRFLIRRARLKFEGFAFSPNLEYKIELGLSNSDIGSDTPDRTNDADNVILDAVAKWQFAPNWQLWVGQTKLPGNRERVISSQKMQFVDRSLLNSRFNIDRDAGLQLHHVHALGQVVVREIGSISMGEGRDITTDNAGGYDYTARVEVLPFGEFEGEGEYVGSDLAREETPKLALAASYDFNDNASRARGQLGSFLGGERDLQTVFVDAMFKYRGFSAMAEFANKEAPKGPVVTSEEGVPLGTFVTGSALNLQGGYLFDTNWEVAGRYTTYNPAQATGLREQQQYTVGLSKYIVGHSLKVQTDVSLIEEAGRDEVYQFRMQLEVAL</sequence>
<dbReference type="InterPro" id="IPR010870">
    <property type="entry name" value="Porin_O/P"/>
</dbReference>
<protein>
    <recommendedName>
        <fullName evidence="4">Phosphate-selective porin O and P</fullName>
    </recommendedName>
</protein>
<proteinExistence type="predicted"/>
<name>A0ABP8LS33_9BACT</name>
<comment type="caution">
    <text evidence="2">The sequence shown here is derived from an EMBL/GenBank/DDBJ whole genome shotgun (WGS) entry which is preliminary data.</text>
</comment>
<reference evidence="3" key="1">
    <citation type="journal article" date="2019" name="Int. J. Syst. Evol. Microbiol.">
        <title>The Global Catalogue of Microorganisms (GCM) 10K type strain sequencing project: providing services to taxonomists for standard genome sequencing and annotation.</title>
        <authorList>
            <consortium name="The Broad Institute Genomics Platform"/>
            <consortium name="The Broad Institute Genome Sequencing Center for Infectious Disease"/>
            <person name="Wu L."/>
            <person name="Ma J."/>
        </authorList>
    </citation>
    <scope>NUCLEOTIDE SEQUENCE [LARGE SCALE GENOMIC DNA]</scope>
    <source>
        <strain evidence="3">JCM 17926</strain>
    </source>
</reference>
<keyword evidence="3" id="KW-1185">Reference proteome</keyword>
<evidence type="ECO:0000313" key="2">
    <source>
        <dbReference type="EMBL" id="GAA4434075.1"/>
    </source>
</evidence>
<dbReference type="EMBL" id="BAABHC010000014">
    <property type="protein sequence ID" value="GAA4434075.1"/>
    <property type="molecule type" value="Genomic_DNA"/>
</dbReference>
<feature type="chain" id="PRO_5047124664" description="Phosphate-selective porin O and P" evidence="1">
    <location>
        <begin position="33"/>
        <end position="404"/>
    </location>
</feature>
<dbReference type="InterPro" id="IPR023614">
    <property type="entry name" value="Porin_dom_sf"/>
</dbReference>
<dbReference type="Proteomes" id="UP001500552">
    <property type="component" value="Unassembled WGS sequence"/>
</dbReference>
<feature type="signal peptide" evidence="1">
    <location>
        <begin position="1"/>
        <end position="32"/>
    </location>
</feature>
<gene>
    <name evidence="2" type="ORF">GCM10023188_24580</name>
</gene>
<accession>A0ABP8LS33</accession>
<dbReference type="Gene3D" id="2.40.160.10">
    <property type="entry name" value="Porin"/>
    <property type="match status" value="1"/>
</dbReference>
<keyword evidence="1" id="KW-0732">Signal</keyword>
<evidence type="ECO:0000313" key="3">
    <source>
        <dbReference type="Proteomes" id="UP001500552"/>
    </source>
</evidence>